<evidence type="ECO:0000313" key="7">
    <source>
        <dbReference type="Proteomes" id="UP000037931"/>
    </source>
</evidence>
<dbReference type="SUPFAM" id="SSF51182">
    <property type="entry name" value="RmlC-like cupins"/>
    <property type="match status" value="1"/>
</dbReference>
<dbReference type="PROSITE" id="PS01124">
    <property type="entry name" value="HTH_ARAC_FAMILY_2"/>
    <property type="match status" value="1"/>
</dbReference>
<dbReference type="OrthoDB" id="9804543at2"/>
<dbReference type="FunFam" id="1.10.10.60:FF:000132">
    <property type="entry name" value="AraC family transcriptional regulator"/>
    <property type="match status" value="1"/>
</dbReference>
<dbReference type="PANTHER" id="PTHR11019:SF199">
    <property type="entry name" value="HTH-TYPE TRANSCRIPTIONAL REGULATOR NIMR"/>
    <property type="match status" value="1"/>
</dbReference>
<dbReference type="InterPro" id="IPR020449">
    <property type="entry name" value="Tscrpt_reg_AraC-type_HTH"/>
</dbReference>
<keyword evidence="2" id="KW-0805">Transcription regulation</keyword>
<dbReference type="GO" id="GO:0043565">
    <property type="term" value="F:sequence-specific DNA binding"/>
    <property type="evidence" value="ECO:0007669"/>
    <property type="project" value="InterPro"/>
</dbReference>
<evidence type="ECO:0000259" key="5">
    <source>
        <dbReference type="PROSITE" id="PS01124"/>
    </source>
</evidence>
<gene>
    <name evidence="6" type="ORF">PF66_05801</name>
</gene>
<dbReference type="GO" id="GO:0003700">
    <property type="term" value="F:DNA-binding transcription factor activity"/>
    <property type="evidence" value="ECO:0007669"/>
    <property type="project" value="InterPro"/>
</dbReference>
<sequence>MSSPLVAPELITRLSARDILAVCQRSDAVRETPMHSHSQGQLLGSAEGLIAVETSAQRFVIPATHSIWLPPNCEHAFRSCAGFSGWSVYVAQEGCAELPLQPKIIQSNNVLLSLIDRATRWTGSVRSGPEQRLASVILDEITSSPEEPLGLPMPQDPRLLRIATALLGDLSSISGQRSWADWGEMSTRTLARKFVAETGFSFTSWRQRARALRAIEQLSRGDSVTKVALDLGYENVSAFIAMFKRVLGVTPGRYIEGAKPYRSELEREKAR</sequence>
<reference evidence="6 7" key="1">
    <citation type="journal article" date="2015" name="PLoS ONE">
        <title>Rice-Infecting Pseudomonas Genomes Are Highly Accessorized and Harbor Multiple Putative Virulence Mechanisms to Cause Sheath Brown Rot.</title>
        <authorList>
            <person name="Quibod I.L."/>
            <person name="Grande G."/>
            <person name="Oreiro E.G."/>
            <person name="Borja F.N."/>
            <person name="Dossa G.S."/>
            <person name="Mauleon R."/>
            <person name="Cruz C.V."/>
            <person name="Oliva R."/>
        </authorList>
    </citation>
    <scope>NUCLEOTIDE SEQUENCE [LARGE SCALE GENOMIC DNA]</scope>
    <source>
        <strain evidence="6 7">IRRI 6609</strain>
    </source>
</reference>
<dbReference type="InterPro" id="IPR009057">
    <property type="entry name" value="Homeodomain-like_sf"/>
</dbReference>
<dbReference type="AlphaFoldDB" id="A0A0N0E1L7"/>
<dbReference type="STRING" id="50340.PF66_05801"/>
<dbReference type="CDD" id="cd06124">
    <property type="entry name" value="cupin_NimR-like_N"/>
    <property type="match status" value="1"/>
</dbReference>
<dbReference type="Pfam" id="PF12833">
    <property type="entry name" value="HTH_18"/>
    <property type="match status" value="1"/>
</dbReference>
<dbReference type="Proteomes" id="UP000037931">
    <property type="component" value="Unassembled WGS sequence"/>
</dbReference>
<dbReference type="InterPro" id="IPR018062">
    <property type="entry name" value="HTH_AraC-typ_CS"/>
</dbReference>
<keyword evidence="7" id="KW-1185">Reference proteome</keyword>
<organism evidence="6 7">
    <name type="scientific">Pseudomonas asplenii</name>
    <dbReference type="NCBI Taxonomy" id="53407"/>
    <lineage>
        <taxon>Bacteria</taxon>
        <taxon>Pseudomonadati</taxon>
        <taxon>Pseudomonadota</taxon>
        <taxon>Gammaproteobacteria</taxon>
        <taxon>Pseudomonadales</taxon>
        <taxon>Pseudomonadaceae</taxon>
        <taxon>Pseudomonas</taxon>
    </lineage>
</organism>
<dbReference type="InterPro" id="IPR011051">
    <property type="entry name" value="RmlC_Cupin_sf"/>
</dbReference>
<dbReference type="EMBL" id="JSYZ01000026">
    <property type="protein sequence ID" value="KPA87843.1"/>
    <property type="molecule type" value="Genomic_DNA"/>
</dbReference>
<proteinExistence type="predicted"/>
<evidence type="ECO:0000256" key="4">
    <source>
        <dbReference type="ARBA" id="ARBA00023163"/>
    </source>
</evidence>
<evidence type="ECO:0000256" key="2">
    <source>
        <dbReference type="ARBA" id="ARBA00023015"/>
    </source>
</evidence>
<evidence type="ECO:0000256" key="1">
    <source>
        <dbReference type="ARBA" id="ARBA00022491"/>
    </source>
</evidence>
<dbReference type="PROSITE" id="PS00041">
    <property type="entry name" value="HTH_ARAC_FAMILY_1"/>
    <property type="match status" value="1"/>
</dbReference>
<comment type="caution">
    <text evidence="6">The sequence shown here is derived from an EMBL/GenBank/DDBJ whole genome shotgun (WGS) entry which is preliminary data.</text>
</comment>
<dbReference type="Gene3D" id="1.10.10.60">
    <property type="entry name" value="Homeodomain-like"/>
    <property type="match status" value="1"/>
</dbReference>
<feature type="domain" description="HTH araC/xylS-type" evidence="5">
    <location>
        <begin position="160"/>
        <end position="257"/>
    </location>
</feature>
<keyword evidence="3" id="KW-0238">DNA-binding</keyword>
<keyword evidence="4" id="KW-0804">Transcription</keyword>
<evidence type="ECO:0000256" key="3">
    <source>
        <dbReference type="ARBA" id="ARBA00023125"/>
    </source>
</evidence>
<dbReference type="GO" id="GO:0009893">
    <property type="term" value="P:positive regulation of metabolic process"/>
    <property type="evidence" value="ECO:0007669"/>
    <property type="project" value="UniProtKB-ARBA"/>
</dbReference>
<dbReference type="SMART" id="SM00342">
    <property type="entry name" value="HTH_ARAC"/>
    <property type="match status" value="1"/>
</dbReference>
<name>A0A0N0E1L7_9PSED</name>
<dbReference type="InterPro" id="IPR018060">
    <property type="entry name" value="HTH_AraC"/>
</dbReference>
<accession>A0A0N0E1L7</accession>
<dbReference type="SUPFAM" id="SSF46689">
    <property type="entry name" value="Homeodomain-like"/>
    <property type="match status" value="1"/>
</dbReference>
<dbReference type="PATRIC" id="fig|50340.43.peg.3513"/>
<protein>
    <submittedName>
        <fullName evidence="6">Transcriptional regulator, AraC family</fullName>
    </submittedName>
</protein>
<evidence type="ECO:0000313" key="6">
    <source>
        <dbReference type="EMBL" id="KPA87843.1"/>
    </source>
</evidence>
<dbReference type="PRINTS" id="PR00032">
    <property type="entry name" value="HTHARAC"/>
</dbReference>
<dbReference type="RefSeq" id="WP_054057706.1">
    <property type="nucleotide sequence ID" value="NZ_JSYZ01000026.1"/>
</dbReference>
<keyword evidence="1" id="KW-0678">Repressor</keyword>
<dbReference type="PANTHER" id="PTHR11019">
    <property type="entry name" value="HTH-TYPE TRANSCRIPTIONAL REGULATOR NIMR"/>
    <property type="match status" value="1"/>
</dbReference>